<reference evidence="2" key="1">
    <citation type="submission" date="2020-01" db="EMBL/GenBank/DDBJ databases">
        <title>Genome sequence of Kobresia littledalei, the first chromosome-level genome in the family Cyperaceae.</title>
        <authorList>
            <person name="Qu G."/>
        </authorList>
    </citation>
    <scope>NUCLEOTIDE SEQUENCE</scope>
    <source>
        <strain evidence="2">C.B.Clarke</strain>
        <tissue evidence="2">Leaf</tissue>
    </source>
</reference>
<gene>
    <name evidence="2" type="ORF">FCM35_KLT16742</name>
</gene>
<keyword evidence="1" id="KW-0175">Coiled coil</keyword>
<name>A0A833RHQ0_9POAL</name>
<comment type="caution">
    <text evidence="2">The sequence shown here is derived from an EMBL/GenBank/DDBJ whole genome shotgun (WGS) entry which is preliminary data.</text>
</comment>
<dbReference type="Proteomes" id="UP000623129">
    <property type="component" value="Unassembled WGS sequence"/>
</dbReference>
<organism evidence="2 3">
    <name type="scientific">Carex littledalei</name>
    <dbReference type="NCBI Taxonomy" id="544730"/>
    <lineage>
        <taxon>Eukaryota</taxon>
        <taxon>Viridiplantae</taxon>
        <taxon>Streptophyta</taxon>
        <taxon>Embryophyta</taxon>
        <taxon>Tracheophyta</taxon>
        <taxon>Spermatophyta</taxon>
        <taxon>Magnoliopsida</taxon>
        <taxon>Liliopsida</taxon>
        <taxon>Poales</taxon>
        <taxon>Cyperaceae</taxon>
        <taxon>Cyperoideae</taxon>
        <taxon>Cariceae</taxon>
        <taxon>Carex</taxon>
        <taxon>Carex subgen. Euthyceras</taxon>
    </lineage>
</organism>
<evidence type="ECO:0000313" key="2">
    <source>
        <dbReference type="EMBL" id="KAF3339271.1"/>
    </source>
</evidence>
<evidence type="ECO:0000313" key="3">
    <source>
        <dbReference type="Proteomes" id="UP000623129"/>
    </source>
</evidence>
<dbReference type="EMBL" id="SWLB01000004">
    <property type="protein sequence ID" value="KAF3339271.1"/>
    <property type="molecule type" value="Genomic_DNA"/>
</dbReference>
<evidence type="ECO:0000256" key="1">
    <source>
        <dbReference type="SAM" id="Coils"/>
    </source>
</evidence>
<sequence length="193" mass="21502">MRNTDERKGDEEALWRHASGMVVSLHNFLSLAQNSDVVIEARQGHPSGSSCSDKIIQSNLFLNEIALDLATCFSKRQVPGHVSQPNSLTDVTMQVSELNAVLAAEKAKEEILKKEIDELRESIWGADVENLSLEELNFFSNHFFKQLCSHARVTLFAKAMDKSVVCNNVSHANTLFSCHPMTQLKPKFGVTSK</sequence>
<feature type="coiled-coil region" evidence="1">
    <location>
        <begin position="95"/>
        <end position="122"/>
    </location>
</feature>
<dbReference type="AlphaFoldDB" id="A0A833RHQ0"/>
<accession>A0A833RHQ0</accession>
<keyword evidence="3" id="KW-1185">Reference proteome</keyword>
<proteinExistence type="predicted"/>
<protein>
    <submittedName>
        <fullName evidence="2">Uncharacterized protein</fullName>
    </submittedName>
</protein>